<protein>
    <recommendedName>
        <fullName evidence="3">F-box domain-containing protein</fullName>
    </recommendedName>
</protein>
<gene>
    <name evidence="1" type="ORF">BU26DRAFT_603867</name>
</gene>
<dbReference type="EMBL" id="ML987193">
    <property type="protein sequence ID" value="KAF2251454.1"/>
    <property type="molecule type" value="Genomic_DNA"/>
</dbReference>
<keyword evidence="2" id="KW-1185">Reference proteome</keyword>
<dbReference type="RefSeq" id="XP_033686458.1">
    <property type="nucleotide sequence ID" value="XM_033835471.1"/>
</dbReference>
<evidence type="ECO:0000313" key="2">
    <source>
        <dbReference type="Proteomes" id="UP000800094"/>
    </source>
</evidence>
<evidence type="ECO:0000313" key="1">
    <source>
        <dbReference type="EMBL" id="KAF2251454.1"/>
    </source>
</evidence>
<dbReference type="AlphaFoldDB" id="A0A6A6ILH9"/>
<dbReference type="Gene3D" id="1.20.1280.50">
    <property type="match status" value="1"/>
</dbReference>
<proteinExistence type="predicted"/>
<accession>A0A6A6ILH9</accession>
<organism evidence="1 2">
    <name type="scientific">Trematosphaeria pertusa</name>
    <dbReference type="NCBI Taxonomy" id="390896"/>
    <lineage>
        <taxon>Eukaryota</taxon>
        <taxon>Fungi</taxon>
        <taxon>Dikarya</taxon>
        <taxon>Ascomycota</taxon>
        <taxon>Pezizomycotina</taxon>
        <taxon>Dothideomycetes</taxon>
        <taxon>Pleosporomycetidae</taxon>
        <taxon>Pleosporales</taxon>
        <taxon>Massarineae</taxon>
        <taxon>Trematosphaeriaceae</taxon>
        <taxon>Trematosphaeria</taxon>
    </lineage>
</organism>
<reference evidence="1" key="1">
    <citation type="journal article" date="2020" name="Stud. Mycol.">
        <title>101 Dothideomycetes genomes: a test case for predicting lifestyles and emergence of pathogens.</title>
        <authorList>
            <person name="Haridas S."/>
            <person name="Albert R."/>
            <person name="Binder M."/>
            <person name="Bloem J."/>
            <person name="Labutti K."/>
            <person name="Salamov A."/>
            <person name="Andreopoulos B."/>
            <person name="Baker S."/>
            <person name="Barry K."/>
            <person name="Bills G."/>
            <person name="Bluhm B."/>
            <person name="Cannon C."/>
            <person name="Castanera R."/>
            <person name="Culley D."/>
            <person name="Daum C."/>
            <person name="Ezra D."/>
            <person name="Gonzalez J."/>
            <person name="Henrissat B."/>
            <person name="Kuo A."/>
            <person name="Liang C."/>
            <person name="Lipzen A."/>
            <person name="Lutzoni F."/>
            <person name="Magnuson J."/>
            <person name="Mondo S."/>
            <person name="Nolan M."/>
            <person name="Ohm R."/>
            <person name="Pangilinan J."/>
            <person name="Park H.-J."/>
            <person name="Ramirez L."/>
            <person name="Alfaro M."/>
            <person name="Sun H."/>
            <person name="Tritt A."/>
            <person name="Yoshinaga Y."/>
            <person name="Zwiers L.-H."/>
            <person name="Turgeon B."/>
            <person name="Goodwin S."/>
            <person name="Spatafora J."/>
            <person name="Crous P."/>
            <person name="Grigoriev I."/>
        </authorList>
    </citation>
    <scope>NUCLEOTIDE SEQUENCE</scope>
    <source>
        <strain evidence="1">CBS 122368</strain>
    </source>
</reference>
<evidence type="ECO:0008006" key="3">
    <source>
        <dbReference type="Google" id="ProtNLM"/>
    </source>
</evidence>
<dbReference type="Proteomes" id="UP000800094">
    <property type="component" value="Unassembled WGS sequence"/>
</dbReference>
<dbReference type="GeneID" id="54588801"/>
<sequence>MASPSPPPPNTSLPAHSSISINILPEEILLQVLAYLLDTKAQDSLGNKSPYKMPDPCDYAALLETSLVNRKFRRTAQEVLFSHVDLTRQPGRRTVLLLRTLTEREGSKELGRKTQALKMEFWRYVDEWMRPSMVKSLVEEVQGSGIPSQHKDRWIDGIRKCGLWRRLGAMFLLLPNLKEFDLTLAGAGFCIPSLDFLTGCGAFAHLRTLTLRNLNGSDLIHCLLETAQLLSSRSLKTLELVSGPRNQTCESAVPNEVLEKDWTCNIEQLRLFGFFANNLIERLVARCNRLRSLSYTAWPEGHDIQGIFDTALAAKDTLEDLTFRIKSAMHDPDSILDPARYSLHLDQYPNLRRVEVGGMPGVSPNCLPPVIEEFRFTPDRTLIVHNARQTADLGPDFLQFLRNIPQYLPSLRKVVVSAMEAVGVGAG</sequence>
<name>A0A6A6ILH9_9PLEO</name>